<name>A0ABW1QVN0_9ACTN</name>
<organism evidence="2 3">
    <name type="scientific">Nocardioides yefusunii</name>
    <dbReference type="NCBI Taxonomy" id="2500546"/>
    <lineage>
        <taxon>Bacteria</taxon>
        <taxon>Bacillati</taxon>
        <taxon>Actinomycetota</taxon>
        <taxon>Actinomycetes</taxon>
        <taxon>Propionibacteriales</taxon>
        <taxon>Nocardioidaceae</taxon>
        <taxon>Nocardioides</taxon>
    </lineage>
</organism>
<feature type="signal peptide" evidence="1">
    <location>
        <begin position="1"/>
        <end position="39"/>
    </location>
</feature>
<protein>
    <submittedName>
        <fullName evidence="2">Ig-like domain-containing protein</fullName>
    </submittedName>
</protein>
<sequence>MNVFTARSRHLVARRRVAAVLTGLALAAPLTATLPNAVAAEPARTATTSVDSSYLADVVGLPASTVVETVTYDRFQWLLQQPGQFAFLIGSTTDADFTTKAVAADAAARAAGVKKIYWFDPNLTGQKGVLNLDTRKAAGIDLAADSQAVFGNIWNNVVAQYLGNGTKATVAANGNSVTLAADAAVVNDAVDPIFDARPEKSDAVAADSTLFLVYDKDRLVAGAPDKVIDWADLSATADVTGEVTGVVAAAGGGTVVDEIGQFSWWKAQNNSRHKVASPDEARYGGDIITDADDTKGWRVQQVTYPELVHLLDAKEAGANFALLFGGTWCPNTRAVIADVNREAQENGVRTVYNFDLVLDGGITNGSNGAANPIHVRDNANRLTVNDFRPSFVYGDLVRKYFRNAVTEYDPHTGNRVAYYPGNDQAAFPDVVRKLQVPFLVNYERGTGNNPSNTAIKRQWIQQNVDSSTGLATFKEYMTNAWFTNPSKQLGLSFAIPADESTLSEAEAAQLEQARTSLAFGQEAKRALGDFFGGLPGAVRASRTVTAANVTFGTAPQVKVAITNKFGRVASGAVTVKVGTKTFTGTVVDNSAVVTLGKLAPGKHTFTVTYAGGEEVLGFTETGAVTVAKAKAGAVTAKVTKAPTTKKAGKATLTVTSKVAGVKPSGKVTVTLKKAKKTTKVVGTLKNGSVAVKLPKLAKGTWTVSLAYAGDTNHLSATGAGTKIVVKK</sequence>
<accession>A0ABW1QVN0</accession>
<keyword evidence="1" id="KW-0732">Signal</keyword>
<evidence type="ECO:0000313" key="3">
    <source>
        <dbReference type="Proteomes" id="UP001596098"/>
    </source>
</evidence>
<keyword evidence="3" id="KW-1185">Reference proteome</keyword>
<dbReference type="RefSeq" id="WP_128221383.1">
    <property type="nucleotide sequence ID" value="NZ_CP034929.1"/>
</dbReference>
<reference evidence="3" key="1">
    <citation type="journal article" date="2019" name="Int. J. Syst. Evol. Microbiol.">
        <title>The Global Catalogue of Microorganisms (GCM) 10K type strain sequencing project: providing services to taxonomists for standard genome sequencing and annotation.</title>
        <authorList>
            <consortium name="The Broad Institute Genomics Platform"/>
            <consortium name="The Broad Institute Genome Sequencing Center for Infectious Disease"/>
            <person name="Wu L."/>
            <person name="Ma J."/>
        </authorList>
    </citation>
    <scope>NUCLEOTIDE SEQUENCE [LARGE SCALE GENOMIC DNA]</scope>
    <source>
        <strain evidence="3">DFY28</strain>
    </source>
</reference>
<proteinExistence type="predicted"/>
<feature type="chain" id="PRO_5045850292" evidence="1">
    <location>
        <begin position="40"/>
        <end position="727"/>
    </location>
</feature>
<evidence type="ECO:0000256" key="1">
    <source>
        <dbReference type="SAM" id="SignalP"/>
    </source>
</evidence>
<comment type="caution">
    <text evidence="2">The sequence shown here is derived from an EMBL/GenBank/DDBJ whole genome shotgun (WGS) entry which is preliminary data.</text>
</comment>
<dbReference type="EMBL" id="JBHSQI010000003">
    <property type="protein sequence ID" value="MFC6153581.1"/>
    <property type="molecule type" value="Genomic_DNA"/>
</dbReference>
<gene>
    <name evidence="2" type="ORF">ACFPWU_07875</name>
</gene>
<dbReference type="Proteomes" id="UP001596098">
    <property type="component" value="Unassembled WGS sequence"/>
</dbReference>
<evidence type="ECO:0000313" key="2">
    <source>
        <dbReference type="EMBL" id="MFC6153581.1"/>
    </source>
</evidence>